<comment type="caution">
    <text evidence="4">The sequence shown here is derived from an EMBL/GenBank/DDBJ whole genome shotgun (WGS) entry which is preliminary data.</text>
</comment>
<dbReference type="OrthoDB" id="9815709at2"/>
<protein>
    <submittedName>
        <fullName evidence="4">Peptidyl-tRNA hydrolase domain-containing protein</fullName>
    </submittedName>
</protein>
<name>A0A158CQT2_9BURK</name>
<dbReference type="GO" id="GO:0043022">
    <property type="term" value="F:ribosome binding"/>
    <property type="evidence" value="ECO:0007669"/>
    <property type="project" value="TreeGrafter"/>
</dbReference>
<dbReference type="GO" id="GO:0004045">
    <property type="term" value="F:peptidyl-tRNA hydrolase activity"/>
    <property type="evidence" value="ECO:0007669"/>
    <property type="project" value="TreeGrafter"/>
</dbReference>
<dbReference type="EMBL" id="FCOJ02000055">
    <property type="protein sequence ID" value="SAK84715.1"/>
    <property type="molecule type" value="Genomic_DNA"/>
</dbReference>
<dbReference type="PANTHER" id="PTHR47814">
    <property type="entry name" value="PEPTIDYL-TRNA HYDROLASE ARFB"/>
    <property type="match status" value="1"/>
</dbReference>
<sequence length="137" mass="14928">MSITDSLAVPPNEIELTAVRAQGAGGQNVNKVSSAIHLRFDIRASSLPEHIKARLLALADSRVTRDGVIVIKAQQHRTQDMNRAAALARLDELIHSVSITRRKRIATKPTRASQTRRVEGKVKRGAIKAGRGPVRGE</sequence>
<evidence type="ECO:0000259" key="3">
    <source>
        <dbReference type="PROSITE" id="PS00745"/>
    </source>
</evidence>
<dbReference type="GO" id="GO:0003747">
    <property type="term" value="F:translation release factor activity"/>
    <property type="evidence" value="ECO:0007669"/>
    <property type="project" value="InterPro"/>
</dbReference>
<evidence type="ECO:0000256" key="2">
    <source>
        <dbReference type="SAM" id="MobiDB-lite"/>
    </source>
</evidence>
<keyword evidence="5" id="KW-1185">Reference proteome</keyword>
<reference evidence="4" key="1">
    <citation type="submission" date="2016-01" db="EMBL/GenBank/DDBJ databases">
        <authorList>
            <person name="Peeters C."/>
        </authorList>
    </citation>
    <scope>NUCLEOTIDE SEQUENCE [LARGE SCALE GENOMIC DNA]</scope>
    <source>
        <strain evidence="4">LMG 29325</strain>
    </source>
</reference>
<dbReference type="InterPro" id="IPR000352">
    <property type="entry name" value="Pep_chain_release_fac_I"/>
</dbReference>
<feature type="domain" description="Prokaryotic-type class I peptide chain release factors" evidence="3">
    <location>
        <begin position="20"/>
        <end position="36"/>
    </location>
</feature>
<dbReference type="Pfam" id="PF00472">
    <property type="entry name" value="RF-1"/>
    <property type="match status" value="1"/>
</dbReference>
<evidence type="ECO:0000313" key="5">
    <source>
        <dbReference type="Proteomes" id="UP000054596"/>
    </source>
</evidence>
<evidence type="ECO:0000313" key="4">
    <source>
        <dbReference type="EMBL" id="SAK84715.1"/>
    </source>
</evidence>
<dbReference type="AlphaFoldDB" id="A0A158CQT2"/>
<dbReference type="NCBIfam" id="NF006718">
    <property type="entry name" value="PRK09256.1"/>
    <property type="match status" value="1"/>
</dbReference>
<dbReference type="InterPro" id="IPR045853">
    <property type="entry name" value="Pep_chain_release_fac_I_sf"/>
</dbReference>
<dbReference type="PANTHER" id="PTHR47814:SF1">
    <property type="entry name" value="PEPTIDYL-TRNA HYDROLASE ARFB"/>
    <property type="match status" value="1"/>
</dbReference>
<gene>
    <name evidence="4" type="ORF">AWB82_05711</name>
</gene>
<keyword evidence="4" id="KW-0378">Hydrolase</keyword>
<dbReference type="Proteomes" id="UP000054596">
    <property type="component" value="Unassembled WGS sequence"/>
</dbReference>
<dbReference type="Gene3D" id="3.30.160.20">
    <property type="match status" value="1"/>
</dbReference>
<evidence type="ECO:0000256" key="1">
    <source>
        <dbReference type="ARBA" id="ARBA00010835"/>
    </source>
</evidence>
<dbReference type="STRING" id="1777143.AWB82_05711"/>
<accession>A0A158CQT2</accession>
<comment type="similarity">
    <text evidence="1">Belongs to the prokaryotic/mitochondrial release factor family.</text>
</comment>
<feature type="region of interest" description="Disordered" evidence="2">
    <location>
        <begin position="106"/>
        <end position="137"/>
    </location>
</feature>
<organism evidence="4 5">
    <name type="scientific">Caballeronia glebae</name>
    <dbReference type="NCBI Taxonomy" id="1777143"/>
    <lineage>
        <taxon>Bacteria</taxon>
        <taxon>Pseudomonadati</taxon>
        <taxon>Pseudomonadota</taxon>
        <taxon>Betaproteobacteria</taxon>
        <taxon>Burkholderiales</taxon>
        <taxon>Burkholderiaceae</taxon>
        <taxon>Caballeronia</taxon>
    </lineage>
</organism>
<dbReference type="SUPFAM" id="SSF75620">
    <property type="entry name" value="Release factor"/>
    <property type="match status" value="1"/>
</dbReference>
<dbReference type="GO" id="GO:0072344">
    <property type="term" value="P:rescue of stalled ribosome"/>
    <property type="evidence" value="ECO:0007669"/>
    <property type="project" value="TreeGrafter"/>
</dbReference>
<proteinExistence type="inferred from homology"/>
<dbReference type="RefSeq" id="WP_086972687.1">
    <property type="nucleotide sequence ID" value="NZ_FCOJ02000055.1"/>
</dbReference>
<dbReference type="PROSITE" id="PS00745">
    <property type="entry name" value="RF_PROK_I"/>
    <property type="match status" value="1"/>
</dbReference>